<evidence type="ECO:0000313" key="4">
    <source>
        <dbReference type="Proteomes" id="UP001597548"/>
    </source>
</evidence>
<gene>
    <name evidence="3" type="ORF">ACFS29_04300</name>
</gene>
<organism evidence="3 4">
    <name type="scientific">Psychroserpens luteus</name>
    <dbReference type="NCBI Taxonomy" id="1434066"/>
    <lineage>
        <taxon>Bacteria</taxon>
        <taxon>Pseudomonadati</taxon>
        <taxon>Bacteroidota</taxon>
        <taxon>Flavobacteriia</taxon>
        <taxon>Flavobacteriales</taxon>
        <taxon>Flavobacteriaceae</taxon>
        <taxon>Psychroserpens</taxon>
    </lineage>
</organism>
<comment type="caution">
    <text evidence="3">The sequence shown here is derived from an EMBL/GenBank/DDBJ whole genome shotgun (WGS) entry which is preliminary data.</text>
</comment>
<evidence type="ECO:0000256" key="1">
    <source>
        <dbReference type="SAM" id="SignalP"/>
    </source>
</evidence>
<protein>
    <submittedName>
        <fullName evidence="3">Lipocalin family protein</fullName>
    </submittedName>
</protein>
<name>A0ABW5ZPC3_9FLAO</name>
<dbReference type="EMBL" id="JBHUOS010000001">
    <property type="protein sequence ID" value="MFD2914849.1"/>
    <property type="molecule type" value="Genomic_DNA"/>
</dbReference>
<evidence type="ECO:0000313" key="3">
    <source>
        <dbReference type="EMBL" id="MFD2914849.1"/>
    </source>
</evidence>
<feature type="signal peptide" evidence="1">
    <location>
        <begin position="1"/>
        <end position="21"/>
    </location>
</feature>
<feature type="chain" id="PRO_5047188035" evidence="1">
    <location>
        <begin position="22"/>
        <end position="138"/>
    </location>
</feature>
<keyword evidence="1" id="KW-0732">Signal</keyword>
<dbReference type="InterPro" id="IPR024311">
    <property type="entry name" value="Lipocalin-like"/>
</dbReference>
<evidence type="ECO:0000259" key="2">
    <source>
        <dbReference type="Pfam" id="PF13648"/>
    </source>
</evidence>
<accession>A0ABW5ZPC3</accession>
<sequence>MKTIKNVCIIAFISIATFACSSDDDSSGDTTGDNQAKIIGSWRYTSSTTNGEADTLNDCDLMDTATFTTSQVTFAYFEGVNCEDTGSESVNYTINGNNILLSLNNETFTSEILTLNSTTLTLKDSDGGDVYTDTYTKL</sequence>
<dbReference type="RefSeq" id="WP_194507481.1">
    <property type="nucleotide sequence ID" value="NZ_JADILU010000003.1"/>
</dbReference>
<dbReference type="PROSITE" id="PS51257">
    <property type="entry name" value="PROKAR_LIPOPROTEIN"/>
    <property type="match status" value="1"/>
</dbReference>
<proteinExistence type="predicted"/>
<dbReference type="Pfam" id="PF13648">
    <property type="entry name" value="Lipocalin_4"/>
    <property type="match status" value="1"/>
</dbReference>
<keyword evidence="4" id="KW-1185">Reference proteome</keyword>
<reference evidence="4" key="1">
    <citation type="journal article" date="2019" name="Int. J. Syst. Evol. Microbiol.">
        <title>The Global Catalogue of Microorganisms (GCM) 10K type strain sequencing project: providing services to taxonomists for standard genome sequencing and annotation.</title>
        <authorList>
            <consortium name="The Broad Institute Genomics Platform"/>
            <consortium name="The Broad Institute Genome Sequencing Center for Infectious Disease"/>
            <person name="Wu L."/>
            <person name="Ma J."/>
        </authorList>
    </citation>
    <scope>NUCLEOTIDE SEQUENCE [LARGE SCALE GENOMIC DNA]</scope>
    <source>
        <strain evidence="4">KCTC 32514</strain>
    </source>
</reference>
<feature type="domain" description="Lipocalin-like" evidence="2">
    <location>
        <begin position="38"/>
        <end position="122"/>
    </location>
</feature>
<dbReference type="Proteomes" id="UP001597548">
    <property type="component" value="Unassembled WGS sequence"/>
</dbReference>